<reference evidence="3" key="1">
    <citation type="journal article" date="2012" name="Nat. Commun.">
        <title>The genome of Prunus mume.</title>
        <authorList>
            <person name="Zhang Q."/>
            <person name="Chen W."/>
            <person name="Sun L."/>
            <person name="Zhao F."/>
            <person name="Huang B."/>
            <person name="Yang W."/>
            <person name="Tao Y."/>
            <person name="Wang J."/>
            <person name="Yuan Z."/>
            <person name="Fan G."/>
            <person name="Xing Z."/>
            <person name="Han C."/>
            <person name="Pan H."/>
            <person name="Zhong X."/>
            <person name="Shi W."/>
            <person name="Liang X."/>
            <person name="Du D."/>
            <person name="Sun F."/>
            <person name="Xu Z."/>
            <person name="Hao R."/>
            <person name="Lv T."/>
            <person name="Lv Y."/>
            <person name="Zheng Z."/>
            <person name="Sun M."/>
            <person name="Luo L."/>
            <person name="Cai M."/>
            <person name="Gao Y."/>
            <person name="Wang J."/>
            <person name="Yin Y."/>
            <person name="Xu X."/>
            <person name="Cheng T."/>
            <person name="Wang J."/>
        </authorList>
    </citation>
    <scope>NUCLEOTIDE SEQUENCE [LARGE SCALE GENOMIC DNA]</scope>
</reference>
<feature type="domain" description="PGG" evidence="2">
    <location>
        <begin position="278"/>
        <end position="385"/>
    </location>
</feature>
<dbReference type="InterPro" id="IPR026961">
    <property type="entry name" value="PGG_dom"/>
</dbReference>
<dbReference type="PANTHER" id="PTHR24177">
    <property type="entry name" value="CASKIN"/>
    <property type="match status" value="1"/>
</dbReference>
<dbReference type="Pfam" id="PF13962">
    <property type="entry name" value="PGG"/>
    <property type="match status" value="1"/>
</dbReference>
<evidence type="ECO:0000256" key="1">
    <source>
        <dbReference type="SAM" id="Phobius"/>
    </source>
</evidence>
<accession>A0ABM1LNN8</accession>
<evidence type="ECO:0000313" key="3">
    <source>
        <dbReference type="Proteomes" id="UP000694861"/>
    </source>
</evidence>
<reference evidence="4" key="2">
    <citation type="submission" date="2025-08" db="UniProtKB">
        <authorList>
            <consortium name="RefSeq"/>
        </authorList>
    </citation>
    <scope>IDENTIFICATION</scope>
</reference>
<dbReference type="SUPFAM" id="SSF48403">
    <property type="entry name" value="Ankyrin repeat"/>
    <property type="match status" value="1"/>
</dbReference>
<keyword evidence="3" id="KW-1185">Reference proteome</keyword>
<dbReference type="PANTHER" id="PTHR24177:SF329">
    <property type="entry name" value="ANKYRIN REPEAT PROTEIN"/>
    <property type="match status" value="1"/>
</dbReference>
<keyword evidence="1" id="KW-0472">Membrane</keyword>
<feature type="transmembrane region" description="Helical" evidence="1">
    <location>
        <begin position="366"/>
        <end position="388"/>
    </location>
</feature>
<dbReference type="RefSeq" id="XP_016649015.1">
    <property type="nucleotide sequence ID" value="XM_016793529.1"/>
</dbReference>
<feature type="transmembrane region" description="Helical" evidence="1">
    <location>
        <begin position="322"/>
        <end position="345"/>
    </location>
</feature>
<organism evidence="3 4">
    <name type="scientific">Prunus mume</name>
    <name type="common">Japanese apricot</name>
    <name type="synonym">Armeniaca mume</name>
    <dbReference type="NCBI Taxonomy" id="102107"/>
    <lineage>
        <taxon>Eukaryota</taxon>
        <taxon>Viridiplantae</taxon>
        <taxon>Streptophyta</taxon>
        <taxon>Embryophyta</taxon>
        <taxon>Tracheophyta</taxon>
        <taxon>Spermatophyta</taxon>
        <taxon>Magnoliopsida</taxon>
        <taxon>eudicotyledons</taxon>
        <taxon>Gunneridae</taxon>
        <taxon>Pentapetalae</taxon>
        <taxon>rosids</taxon>
        <taxon>fabids</taxon>
        <taxon>Rosales</taxon>
        <taxon>Rosaceae</taxon>
        <taxon>Amygdaloideae</taxon>
        <taxon>Amygdaleae</taxon>
        <taxon>Prunus</taxon>
    </lineage>
</organism>
<feature type="transmembrane region" description="Helical" evidence="1">
    <location>
        <begin position="283"/>
        <end position="302"/>
    </location>
</feature>
<sequence>MDPHYAAQDALLKVHNRIVEEDLFGGVTFDDDNENSVVTARLLVPNKMELESIVDPVHRETKNLTDRMTPRALFTTKHKELVKEGAKSMKETATSCFKWIYELKLVHFRTYEFLECMCKEIKKKHLHHLQVALLHEAIFRAVERGHVEFIDLLRKAHPDILRITDGRGRNIFQYAIGSRQEKVYNLIYTLDKNERNATINSTDKFNNGILHAAGNLYLHLDKIQGAALQMQRELQWFKEVESIVPPNVLELTNSTNGLTAQELFSKNHKELVKEGERSMKDTATLCTVASALIVTMMFAAAFTVPGGIRGDTGFPMFLRKPLFTVFIISDSVSLFSSTTSVMIFLGILTSRYAEKDFLKSLPTKTILGLSTLFFSITSMMIAFLVYVLQADGLPCPPQC</sequence>
<dbReference type="Proteomes" id="UP000694861">
    <property type="component" value="Linkage group LG4"/>
</dbReference>
<dbReference type="InterPro" id="IPR036770">
    <property type="entry name" value="Ankyrin_rpt-contain_sf"/>
</dbReference>
<gene>
    <name evidence="4" type="primary">LOC107880935</name>
</gene>
<keyword evidence="1" id="KW-0812">Transmembrane</keyword>
<dbReference type="GeneID" id="107880935"/>
<evidence type="ECO:0000259" key="2">
    <source>
        <dbReference type="Pfam" id="PF13962"/>
    </source>
</evidence>
<protein>
    <submittedName>
        <fullName evidence="4">Uncharacterized protein LOC107880935</fullName>
    </submittedName>
</protein>
<name>A0ABM1LNN8_PRUMU</name>
<dbReference type="Gene3D" id="1.25.40.20">
    <property type="entry name" value="Ankyrin repeat-containing domain"/>
    <property type="match status" value="1"/>
</dbReference>
<proteinExistence type="predicted"/>
<keyword evidence="1" id="KW-1133">Transmembrane helix</keyword>
<evidence type="ECO:0000313" key="4">
    <source>
        <dbReference type="RefSeq" id="XP_016649015.1"/>
    </source>
</evidence>